<sequence>MFVQTGDVLDRGLEGQRMLKFLWALQDEQPASIILFIGNHEAMLLTREYKYSNSGPSFADKCTYTLDPAGCQAQRSAWRTYTCTDPLGGPAHLDGCVDRAWSGDGLMGRQLLERMRTGQLKMAHLVAGTIFVHAGVTLGALRRLAEAGARPDNYIEVMNALALRAISERRHGDFLLTAEGDGLGAPSKDGPAWTRDFALEDEEQCEGVFDVLKVLGARRMVKGHDPTVKSGTRAIGEAKTLCNGTLFLTDTFMSEGYTGDRKTSEHNLMAGETSTEGDDRRFVYPMRRRNTCSGPL</sequence>
<evidence type="ECO:0000313" key="1">
    <source>
        <dbReference type="EMBL" id="CAD9524259.1"/>
    </source>
</evidence>
<dbReference type="InterPro" id="IPR029052">
    <property type="entry name" value="Metallo-depent_PP-like"/>
</dbReference>
<dbReference type="AlphaFoldDB" id="A0A7S2INV4"/>
<dbReference type="PANTHER" id="PTHR46546:SF4">
    <property type="entry name" value="SHEWANELLA-LIKE PROTEIN PHOSPHATASE 1"/>
    <property type="match status" value="1"/>
</dbReference>
<dbReference type="PANTHER" id="PTHR46546">
    <property type="entry name" value="SHEWANELLA-LIKE PROTEIN PHOSPHATASE 1"/>
    <property type="match status" value="1"/>
</dbReference>
<reference evidence="1" key="1">
    <citation type="submission" date="2021-01" db="EMBL/GenBank/DDBJ databases">
        <authorList>
            <person name="Corre E."/>
            <person name="Pelletier E."/>
            <person name="Niang G."/>
            <person name="Scheremetjew M."/>
            <person name="Finn R."/>
            <person name="Kale V."/>
            <person name="Holt S."/>
            <person name="Cochrane G."/>
            <person name="Meng A."/>
            <person name="Brown T."/>
            <person name="Cohen L."/>
        </authorList>
    </citation>
    <scope>NUCLEOTIDE SEQUENCE</scope>
    <source>
        <strain evidence="1">RCC3387</strain>
    </source>
</reference>
<dbReference type="Gene3D" id="3.60.21.10">
    <property type="match status" value="1"/>
</dbReference>
<accession>A0A7S2INV4</accession>
<dbReference type="SUPFAM" id="SSF56300">
    <property type="entry name" value="Metallo-dependent phosphatases"/>
    <property type="match status" value="1"/>
</dbReference>
<gene>
    <name evidence="1" type="ORF">BRAN1462_LOCUS10451</name>
</gene>
<name>A0A7S2INV4_9DINO</name>
<evidence type="ECO:0008006" key="2">
    <source>
        <dbReference type="Google" id="ProtNLM"/>
    </source>
</evidence>
<protein>
    <recommendedName>
        <fullName evidence="2">Calcineurin-like phosphoesterase domain-containing protein</fullName>
    </recommendedName>
</protein>
<dbReference type="EMBL" id="HBGW01016453">
    <property type="protein sequence ID" value="CAD9524259.1"/>
    <property type="molecule type" value="Transcribed_RNA"/>
</dbReference>
<proteinExistence type="predicted"/>
<organism evidence="1">
    <name type="scientific">Zooxanthella nutricula</name>
    <dbReference type="NCBI Taxonomy" id="1333877"/>
    <lineage>
        <taxon>Eukaryota</taxon>
        <taxon>Sar</taxon>
        <taxon>Alveolata</taxon>
        <taxon>Dinophyceae</taxon>
        <taxon>Peridiniales</taxon>
        <taxon>Peridiniales incertae sedis</taxon>
        <taxon>Zooxanthella</taxon>
    </lineage>
</organism>